<sequence length="56" mass="6555">MRDILLREGAITRRKKRFWVVGLRFDRRIMCIELVGLGSSTRAAINPIEIYHLTVL</sequence>
<dbReference type="AlphaFoldDB" id="A0A450VUZ2"/>
<dbReference type="EMBL" id="CAADFJ010000833">
    <property type="protein sequence ID" value="VFK11552.1"/>
    <property type="molecule type" value="Genomic_DNA"/>
</dbReference>
<organism evidence="2">
    <name type="scientific">Candidatus Kentrum eta</name>
    <dbReference type="NCBI Taxonomy" id="2126337"/>
    <lineage>
        <taxon>Bacteria</taxon>
        <taxon>Pseudomonadati</taxon>
        <taxon>Pseudomonadota</taxon>
        <taxon>Gammaproteobacteria</taxon>
        <taxon>Candidatus Kentrum</taxon>
    </lineage>
</organism>
<evidence type="ECO:0000313" key="2">
    <source>
        <dbReference type="EMBL" id="VFK08516.1"/>
    </source>
</evidence>
<gene>
    <name evidence="2" type="ORF">BECKH772A_GA0070896_108671</name>
    <name evidence="1" type="ORF">BECKH772B_GA0070898_108552</name>
    <name evidence="3" type="ORF">BECKH772C_GA0070978_108331</name>
</gene>
<protein>
    <submittedName>
        <fullName evidence="2">Uncharacterized protein</fullName>
    </submittedName>
</protein>
<evidence type="ECO:0000313" key="3">
    <source>
        <dbReference type="EMBL" id="VFK11552.1"/>
    </source>
</evidence>
<dbReference type="EMBL" id="CAADFG010000867">
    <property type="protein sequence ID" value="VFK08516.1"/>
    <property type="molecule type" value="Genomic_DNA"/>
</dbReference>
<name>A0A450VUZ2_9GAMM</name>
<accession>A0A450VUZ2</accession>
<reference evidence="2" key="1">
    <citation type="submission" date="2019-02" db="EMBL/GenBank/DDBJ databases">
        <authorList>
            <person name="Gruber-Vodicka R. H."/>
            <person name="Seah K. B. B."/>
        </authorList>
    </citation>
    <scope>NUCLEOTIDE SEQUENCE</scope>
    <source>
        <strain evidence="3">BECK_SA2B12</strain>
        <strain evidence="2">BECK_SA2B15</strain>
        <strain evidence="1">BECK_SA2B20</strain>
    </source>
</reference>
<proteinExistence type="predicted"/>
<dbReference type="EMBL" id="CAADFI010000855">
    <property type="protein sequence ID" value="VFK08111.1"/>
    <property type="molecule type" value="Genomic_DNA"/>
</dbReference>
<evidence type="ECO:0000313" key="1">
    <source>
        <dbReference type="EMBL" id="VFK08111.1"/>
    </source>
</evidence>